<feature type="region of interest" description="Disordered" evidence="1">
    <location>
        <begin position="216"/>
        <end position="237"/>
    </location>
</feature>
<gene>
    <name evidence="2" type="ORF">MCHLO_09396</name>
</gene>
<evidence type="ECO:0000313" key="3">
    <source>
        <dbReference type="Proteomes" id="UP000815677"/>
    </source>
</evidence>
<keyword evidence="3" id="KW-1185">Reference proteome</keyword>
<feature type="compositionally biased region" description="Low complexity" evidence="1">
    <location>
        <begin position="126"/>
        <end position="159"/>
    </location>
</feature>
<accession>A0ABQ0LMM6</accession>
<feature type="region of interest" description="Disordered" evidence="1">
    <location>
        <begin position="126"/>
        <end position="162"/>
    </location>
</feature>
<organism evidence="2 3">
    <name type="scientific">Mycena chlorophos</name>
    <name type="common">Agaric fungus</name>
    <name type="synonym">Agaricus chlorophos</name>
    <dbReference type="NCBI Taxonomy" id="658473"/>
    <lineage>
        <taxon>Eukaryota</taxon>
        <taxon>Fungi</taxon>
        <taxon>Dikarya</taxon>
        <taxon>Basidiomycota</taxon>
        <taxon>Agaricomycotina</taxon>
        <taxon>Agaricomycetes</taxon>
        <taxon>Agaricomycetidae</taxon>
        <taxon>Agaricales</taxon>
        <taxon>Marasmiineae</taxon>
        <taxon>Mycenaceae</taxon>
        <taxon>Mycena</taxon>
    </lineage>
</organism>
<dbReference type="Proteomes" id="UP000815677">
    <property type="component" value="Unassembled WGS sequence"/>
</dbReference>
<evidence type="ECO:0000256" key="1">
    <source>
        <dbReference type="SAM" id="MobiDB-lite"/>
    </source>
</evidence>
<protein>
    <submittedName>
        <fullName evidence="2">Uncharacterized protein</fullName>
    </submittedName>
</protein>
<name>A0ABQ0LMM6_MYCCL</name>
<evidence type="ECO:0000313" key="2">
    <source>
        <dbReference type="EMBL" id="GAT52337.1"/>
    </source>
</evidence>
<sequence length="249" mass="26531">MEASDMTSLVPVNALQRWAGYQVLRTTPVTEGKEFGIPQRVNICGRGRKACLSEGTKYALIGLQRGDAYPLASPQSVRKNWIGCFASSSTTTQLRSGRPLLDSDARRCCLSLSFVPSLPTLGDTFSSRAPGSMPSPSSSSAISVSSSTSLSSPSASAGSHTQSLNLSSVTHAVIIVVCVEERRTERCSGGLIPKVYSSNVSRALHLHMYKFEVTTYTSPRPNPPSTHPGPGPEANSALRVFEDAVAGRR</sequence>
<dbReference type="EMBL" id="DF847730">
    <property type="protein sequence ID" value="GAT52337.1"/>
    <property type="molecule type" value="Genomic_DNA"/>
</dbReference>
<proteinExistence type="predicted"/>
<reference evidence="2" key="1">
    <citation type="submission" date="2014-09" db="EMBL/GenBank/DDBJ databases">
        <title>Genome sequence of the luminous mushroom Mycena chlorophos for searching fungal bioluminescence genes.</title>
        <authorList>
            <person name="Tanaka Y."/>
            <person name="Kasuga D."/>
            <person name="Oba Y."/>
            <person name="Hase S."/>
            <person name="Sato K."/>
            <person name="Oba Y."/>
            <person name="Sakakibara Y."/>
        </authorList>
    </citation>
    <scope>NUCLEOTIDE SEQUENCE</scope>
</reference>
<feature type="compositionally biased region" description="Pro residues" evidence="1">
    <location>
        <begin position="220"/>
        <end position="231"/>
    </location>
</feature>